<dbReference type="Proteomes" id="UP000789366">
    <property type="component" value="Unassembled WGS sequence"/>
</dbReference>
<name>A0ACA9PKB8_9GLOM</name>
<keyword evidence="2" id="KW-1185">Reference proteome</keyword>
<reference evidence="1" key="1">
    <citation type="submission" date="2021-06" db="EMBL/GenBank/DDBJ databases">
        <authorList>
            <person name="Kallberg Y."/>
            <person name="Tangrot J."/>
            <person name="Rosling A."/>
        </authorList>
    </citation>
    <scope>NUCLEOTIDE SEQUENCE</scope>
    <source>
        <strain evidence="1">28 12/20/2015</strain>
    </source>
</reference>
<proteinExistence type="predicted"/>
<gene>
    <name evidence="1" type="ORF">SPELUC_LOCUS11970</name>
</gene>
<evidence type="ECO:0000313" key="2">
    <source>
        <dbReference type="Proteomes" id="UP000789366"/>
    </source>
</evidence>
<feature type="non-terminal residue" evidence="1">
    <location>
        <position position="82"/>
    </location>
</feature>
<evidence type="ECO:0000313" key="1">
    <source>
        <dbReference type="EMBL" id="CAG8713634.1"/>
    </source>
</evidence>
<feature type="non-terminal residue" evidence="1">
    <location>
        <position position="1"/>
    </location>
</feature>
<sequence>EDVKDLNRGGKEILGNYFLKLLLVQPSSTCIQHAEIVDVEQGSMVAAKSKGPAQMVMHKSYAGDEAISYFKRQRCNHNVRQI</sequence>
<protein>
    <submittedName>
        <fullName evidence="1">14603_t:CDS:1</fullName>
    </submittedName>
</protein>
<comment type="caution">
    <text evidence="1">The sequence shown here is derived from an EMBL/GenBank/DDBJ whole genome shotgun (WGS) entry which is preliminary data.</text>
</comment>
<dbReference type="EMBL" id="CAJVPW010026816">
    <property type="protein sequence ID" value="CAG8713634.1"/>
    <property type="molecule type" value="Genomic_DNA"/>
</dbReference>
<organism evidence="1 2">
    <name type="scientific">Cetraspora pellucida</name>
    <dbReference type="NCBI Taxonomy" id="1433469"/>
    <lineage>
        <taxon>Eukaryota</taxon>
        <taxon>Fungi</taxon>
        <taxon>Fungi incertae sedis</taxon>
        <taxon>Mucoromycota</taxon>
        <taxon>Glomeromycotina</taxon>
        <taxon>Glomeromycetes</taxon>
        <taxon>Diversisporales</taxon>
        <taxon>Gigasporaceae</taxon>
        <taxon>Cetraspora</taxon>
    </lineage>
</organism>
<accession>A0ACA9PKB8</accession>